<evidence type="ECO:0000256" key="4">
    <source>
        <dbReference type="ARBA" id="ARBA00022692"/>
    </source>
</evidence>
<reference evidence="9" key="1">
    <citation type="submission" date="2020-11" db="EMBL/GenBank/DDBJ databases">
        <title>Nocardioides sp. nov., isolated from Soil of Cynanchum wilfordii Hemsley rhizosphere.</title>
        <authorList>
            <person name="Lee J.-S."/>
            <person name="Suh M.K."/>
            <person name="Kim J.-S."/>
        </authorList>
    </citation>
    <scope>NUCLEOTIDE SEQUENCE</scope>
    <source>
        <strain evidence="9">KCTC 19275</strain>
    </source>
</reference>
<dbReference type="RefSeq" id="WP_194705526.1">
    <property type="nucleotide sequence ID" value="NZ_JADKPN010000001.1"/>
</dbReference>
<dbReference type="InterPro" id="IPR011701">
    <property type="entry name" value="MFS"/>
</dbReference>
<dbReference type="InterPro" id="IPR036259">
    <property type="entry name" value="MFS_trans_sf"/>
</dbReference>
<dbReference type="PROSITE" id="PS50850">
    <property type="entry name" value="MFS"/>
    <property type="match status" value="1"/>
</dbReference>
<dbReference type="CDD" id="cd17321">
    <property type="entry name" value="MFS_MMR_MDR_like"/>
    <property type="match status" value="1"/>
</dbReference>
<dbReference type="EMBL" id="JADKPN010000001">
    <property type="protein sequence ID" value="MBF4762410.1"/>
    <property type="molecule type" value="Genomic_DNA"/>
</dbReference>
<evidence type="ECO:0000313" key="9">
    <source>
        <dbReference type="EMBL" id="MBF4762410.1"/>
    </source>
</evidence>
<keyword evidence="5 7" id="KW-1133">Transmembrane helix</keyword>
<feature type="transmembrane region" description="Helical" evidence="7">
    <location>
        <begin position="87"/>
        <end position="109"/>
    </location>
</feature>
<evidence type="ECO:0000259" key="8">
    <source>
        <dbReference type="PROSITE" id="PS50850"/>
    </source>
</evidence>
<dbReference type="InterPro" id="IPR020846">
    <property type="entry name" value="MFS_dom"/>
</dbReference>
<evidence type="ECO:0000256" key="6">
    <source>
        <dbReference type="ARBA" id="ARBA00023136"/>
    </source>
</evidence>
<feature type="transmembrane region" description="Helical" evidence="7">
    <location>
        <begin position="274"/>
        <end position="298"/>
    </location>
</feature>
<dbReference type="Gene3D" id="1.20.1250.20">
    <property type="entry name" value="MFS general substrate transporter like domains"/>
    <property type="match status" value="1"/>
</dbReference>
<evidence type="ECO:0000256" key="3">
    <source>
        <dbReference type="ARBA" id="ARBA00022475"/>
    </source>
</evidence>
<dbReference type="GO" id="GO:0022857">
    <property type="term" value="F:transmembrane transporter activity"/>
    <property type="evidence" value="ECO:0007669"/>
    <property type="project" value="InterPro"/>
</dbReference>
<organism evidence="9 10">
    <name type="scientific">Nocardioides islandensis</name>
    <dbReference type="NCBI Taxonomy" id="433663"/>
    <lineage>
        <taxon>Bacteria</taxon>
        <taxon>Bacillati</taxon>
        <taxon>Actinomycetota</taxon>
        <taxon>Actinomycetes</taxon>
        <taxon>Propionibacteriales</taxon>
        <taxon>Nocardioidaceae</taxon>
        <taxon>Nocardioides</taxon>
    </lineage>
</organism>
<dbReference type="Gene3D" id="1.20.1720.10">
    <property type="entry name" value="Multidrug resistance protein D"/>
    <property type="match status" value="1"/>
</dbReference>
<comment type="caution">
    <text evidence="9">The sequence shown here is derived from an EMBL/GenBank/DDBJ whole genome shotgun (WGS) entry which is preliminary data.</text>
</comment>
<comment type="subcellular location">
    <subcellularLocation>
        <location evidence="1">Cell membrane</location>
        <topology evidence="1">Multi-pass membrane protein</topology>
    </subcellularLocation>
</comment>
<feature type="transmembrane region" description="Helical" evidence="7">
    <location>
        <begin position="364"/>
        <end position="391"/>
    </location>
</feature>
<keyword evidence="2" id="KW-0813">Transport</keyword>
<keyword evidence="4 7" id="KW-0812">Transmembrane</keyword>
<sequence length="478" mass="48249">MTTTPIDGRTTGTRDTRWLALVVIAVAQLMVALDATIVNISLPTAQAALGFGDADRTWVVTAYTCTFAGLLLLGGRVADRFGRRRAFLGGLLGFATASALAGLAPTYGVLITGRALQGAFAAVLAPTALSLVATTFQGRERAKAFGVYGAVASSGAAVGLLLGGVLTEYAGWRWCLFVNVAIAGAAALAGRAFLPADDGHPDARTDVVSGLLVTSGLAAVVLGCSQAAAHGWSSANVLAPLAVGVLLVTAFLVRQRRSAAPMLPLRVLADRSRAGAYLAVAISVVGSFGMFLMLTYHFQVVLGWSPVHSGLAFLPLSLTVSASAFGLGSRLLPLVAPRYLIAGGIVPAAAGLALLTTLTPGSSYLAVILPAELLLGLGSGLIFTPAISVATSEVEPRYAGIAAATANTAMQVGSSVGTAVLNSVAVAATAAYAGTDPRAALVHGYATATGWSAAALGVTAVLVLVLVRTPRPEQAGMS</sequence>
<feature type="transmembrane region" description="Helical" evidence="7">
    <location>
        <begin position="310"/>
        <end position="327"/>
    </location>
</feature>
<keyword evidence="10" id="KW-1185">Reference proteome</keyword>
<dbReference type="Proteomes" id="UP000640489">
    <property type="component" value="Unassembled WGS sequence"/>
</dbReference>
<evidence type="ECO:0000256" key="2">
    <source>
        <dbReference type="ARBA" id="ARBA00022448"/>
    </source>
</evidence>
<dbReference type="PANTHER" id="PTHR42718:SF46">
    <property type="entry name" value="BLR6921 PROTEIN"/>
    <property type="match status" value="1"/>
</dbReference>
<keyword evidence="6 7" id="KW-0472">Membrane</keyword>
<dbReference type="SUPFAM" id="SSF103473">
    <property type="entry name" value="MFS general substrate transporter"/>
    <property type="match status" value="1"/>
</dbReference>
<accession>A0A930VCN9</accession>
<feature type="transmembrane region" description="Helical" evidence="7">
    <location>
        <begin position="171"/>
        <end position="194"/>
    </location>
</feature>
<evidence type="ECO:0000256" key="7">
    <source>
        <dbReference type="SAM" id="Phobius"/>
    </source>
</evidence>
<evidence type="ECO:0000256" key="5">
    <source>
        <dbReference type="ARBA" id="ARBA00022989"/>
    </source>
</evidence>
<name>A0A930VCN9_9ACTN</name>
<feature type="transmembrane region" description="Helical" evidence="7">
    <location>
        <begin position="235"/>
        <end position="253"/>
    </location>
</feature>
<dbReference type="PROSITE" id="PS00216">
    <property type="entry name" value="SUGAR_TRANSPORT_1"/>
    <property type="match status" value="1"/>
</dbReference>
<feature type="transmembrane region" description="Helical" evidence="7">
    <location>
        <begin position="145"/>
        <end position="165"/>
    </location>
</feature>
<dbReference type="GO" id="GO:0005886">
    <property type="term" value="C:plasma membrane"/>
    <property type="evidence" value="ECO:0007669"/>
    <property type="project" value="UniProtKB-SubCell"/>
</dbReference>
<dbReference type="PRINTS" id="PR01036">
    <property type="entry name" value="TCRTETB"/>
</dbReference>
<feature type="transmembrane region" description="Helical" evidence="7">
    <location>
        <begin position="18"/>
        <end position="38"/>
    </location>
</feature>
<dbReference type="InterPro" id="IPR005829">
    <property type="entry name" value="Sugar_transporter_CS"/>
</dbReference>
<gene>
    <name evidence="9" type="ORF">ISU07_04680</name>
</gene>
<feature type="transmembrane region" description="Helical" evidence="7">
    <location>
        <begin position="115"/>
        <end position="133"/>
    </location>
</feature>
<keyword evidence="3" id="KW-1003">Cell membrane</keyword>
<feature type="transmembrane region" description="Helical" evidence="7">
    <location>
        <begin position="445"/>
        <end position="467"/>
    </location>
</feature>
<feature type="transmembrane region" description="Helical" evidence="7">
    <location>
        <begin position="412"/>
        <end position="433"/>
    </location>
</feature>
<evidence type="ECO:0000256" key="1">
    <source>
        <dbReference type="ARBA" id="ARBA00004651"/>
    </source>
</evidence>
<dbReference type="AlphaFoldDB" id="A0A930VCN9"/>
<protein>
    <submittedName>
        <fullName evidence="9">MFS transporter</fullName>
    </submittedName>
</protein>
<feature type="transmembrane region" description="Helical" evidence="7">
    <location>
        <begin position="339"/>
        <end position="358"/>
    </location>
</feature>
<feature type="transmembrane region" description="Helical" evidence="7">
    <location>
        <begin position="58"/>
        <end position="75"/>
    </location>
</feature>
<proteinExistence type="predicted"/>
<dbReference type="PANTHER" id="PTHR42718">
    <property type="entry name" value="MAJOR FACILITATOR SUPERFAMILY MULTIDRUG TRANSPORTER MFSC"/>
    <property type="match status" value="1"/>
</dbReference>
<feature type="transmembrane region" description="Helical" evidence="7">
    <location>
        <begin position="206"/>
        <end position="229"/>
    </location>
</feature>
<feature type="domain" description="Major facilitator superfamily (MFS) profile" evidence="8">
    <location>
        <begin position="20"/>
        <end position="472"/>
    </location>
</feature>
<evidence type="ECO:0000313" key="10">
    <source>
        <dbReference type="Proteomes" id="UP000640489"/>
    </source>
</evidence>
<dbReference type="Pfam" id="PF07690">
    <property type="entry name" value="MFS_1"/>
    <property type="match status" value="1"/>
</dbReference>